<organism evidence="15 16">
    <name type="scientific">Hartmannibacter diazotrophicus</name>
    <dbReference type="NCBI Taxonomy" id="1482074"/>
    <lineage>
        <taxon>Bacteria</taxon>
        <taxon>Pseudomonadati</taxon>
        <taxon>Pseudomonadota</taxon>
        <taxon>Alphaproteobacteria</taxon>
        <taxon>Hyphomicrobiales</taxon>
        <taxon>Pleomorphomonadaceae</taxon>
        <taxon>Hartmannibacter</taxon>
    </lineage>
</organism>
<dbReference type="Gene3D" id="2.150.10.10">
    <property type="entry name" value="Serralysin-like metalloprotease, C-terminal"/>
    <property type="match status" value="1"/>
</dbReference>
<evidence type="ECO:0000256" key="8">
    <source>
        <dbReference type="ARBA" id="ARBA00022723"/>
    </source>
</evidence>
<evidence type="ECO:0000256" key="3">
    <source>
        <dbReference type="ARBA" id="ARBA00004613"/>
    </source>
</evidence>
<keyword evidence="6" id="KW-0800">Toxin</keyword>
<dbReference type="Pfam" id="PF00353">
    <property type="entry name" value="HemolysinCabind"/>
    <property type="match status" value="1"/>
</dbReference>
<gene>
    <name evidence="15" type="ORF">HDIA_4818</name>
</gene>
<keyword evidence="9" id="KW-0677">Repeat</keyword>
<evidence type="ECO:0000256" key="1">
    <source>
        <dbReference type="ARBA" id="ARBA00001913"/>
    </source>
</evidence>
<evidence type="ECO:0000256" key="7">
    <source>
        <dbReference type="ARBA" id="ARBA00022670"/>
    </source>
</evidence>
<dbReference type="InterPro" id="IPR011049">
    <property type="entry name" value="Serralysin-like_metalloprot_C"/>
</dbReference>
<dbReference type="PRINTS" id="PR00313">
    <property type="entry name" value="CABNDNGRPT"/>
</dbReference>
<accession>A0A2C9DDW7</accession>
<evidence type="ECO:0000256" key="11">
    <source>
        <dbReference type="ARBA" id="ARBA00022833"/>
    </source>
</evidence>
<dbReference type="Pfam" id="PF08548">
    <property type="entry name" value="Peptidase_M10_C"/>
    <property type="match status" value="1"/>
</dbReference>
<keyword evidence="16" id="KW-1185">Reference proteome</keyword>
<dbReference type="Proteomes" id="UP000223606">
    <property type="component" value="Chromosome 1"/>
</dbReference>
<dbReference type="GO" id="GO:0004222">
    <property type="term" value="F:metalloendopeptidase activity"/>
    <property type="evidence" value="ECO:0007669"/>
    <property type="project" value="InterPro"/>
</dbReference>
<dbReference type="InterPro" id="IPR001818">
    <property type="entry name" value="Pept_M10_metallopeptidase"/>
</dbReference>
<dbReference type="InterPro" id="IPR024079">
    <property type="entry name" value="MetalloPept_cat_dom_sf"/>
</dbReference>
<keyword evidence="7" id="KW-0645">Protease</keyword>
<evidence type="ECO:0000313" key="16">
    <source>
        <dbReference type="Proteomes" id="UP000223606"/>
    </source>
</evidence>
<evidence type="ECO:0000256" key="9">
    <source>
        <dbReference type="ARBA" id="ARBA00022737"/>
    </source>
</evidence>
<evidence type="ECO:0000256" key="4">
    <source>
        <dbReference type="ARBA" id="ARBA00009490"/>
    </source>
</evidence>
<protein>
    <submittedName>
        <fullName evidence="15">Serralysin</fullName>
        <ecNumber evidence="15">3.4.24.40</ecNumber>
    </submittedName>
</protein>
<dbReference type="GO" id="GO:0005509">
    <property type="term" value="F:calcium ion binding"/>
    <property type="evidence" value="ECO:0007669"/>
    <property type="project" value="InterPro"/>
</dbReference>
<feature type="domain" description="Peptidase metallopeptidase" evidence="14">
    <location>
        <begin position="46"/>
        <end position="192"/>
    </location>
</feature>
<dbReference type="GO" id="GO:0031012">
    <property type="term" value="C:extracellular matrix"/>
    <property type="evidence" value="ECO:0007669"/>
    <property type="project" value="InterPro"/>
</dbReference>
<keyword evidence="13" id="KW-0472">Membrane</keyword>
<keyword evidence="5" id="KW-0964">Secreted</keyword>
<dbReference type="PRINTS" id="PR01488">
    <property type="entry name" value="RTXTOXINA"/>
</dbReference>
<dbReference type="SMART" id="SM00235">
    <property type="entry name" value="ZnMc"/>
    <property type="match status" value="1"/>
</dbReference>
<proteinExistence type="inferred from homology"/>
<dbReference type="InterPro" id="IPR003995">
    <property type="entry name" value="RTX_toxin_determinant-A"/>
</dbReference>
<keyword evidence="10 15" id="KW-0378">Hydrolase</keyword>
<evidence type="ECO:0000256" key="5">
    <source>
        <dbReference type="ARBA" id="ARBA00022525"/>
    </source>
</evidence>
<dbReference type="InterPro" id="IPR001343">
    <property type="entry name" value="Hemolysn_Ca-bd"/>
</dbReference>
<dbReference type="EC" id="3.4.24.40" evidence="15"/>
<evidence type="ECO:0000313" key="15">
    <source>
        <dbReference type="EMBL" id="SON58359.1"/>
    </source>
</evidence>
<dbReference type="GO" id="GO:0008270">
    <property type="term" value="F:zinc ion binding"/>
    <property type="evidence" value="ECO:0007669"/>
    <property type="project" value="InterPro"/>
</dbReference>
<dbReference type="OrthoDB" id="223957at2"/>
<dbReference type="PROSITE" id="PS00330">
    <property type="entry name" value="HEMOLYSIN_CALCIUM"/>
    <property type="match status" value="1"/>
</dbReference>
<dbReference type="KEGG" id="hdi:HDIA_4818"/>
<dbReference type="InterPro" id="IPR013858">
    <property type="entry name" value="Peptidase_M10B_C"/>
</dbReference>
<comment type="similarity">
    <text evidence="4">Belongs to the peptidase M10B family.</text>
</comment>
<comment type="cofactor">
    <cofactor evidence="1">
        <name>Ca(2+)</name>
        <dbReference type="ChEBI" id="CHEBI:29108"/>
    </cofactor>
</comment>
<dbReference type="AlphaFoldDB" id="A0A2C9DDW7"/>
<keyword evidence="12" id="KW-0843">Virulence</keyword>
<evidence type="ECO:0000256" key="13">
    <source>
        <dbReference type="ARBA" id="ARBA00023136"/>
    </source>
</evidence>
<dbReference type="InterPro" id="IPR018511">
    <property type="entry name" value="Hemolysin-typ_Ca-bd_CS"/>
</dbReference>
<sequence>MTEEAAIAGAGVSSTTSASLPTYSYGQIADYLQNGYWTSNSGYAHHYNVAPGGSISVNISGLTSASQTLAVNALSAWTMVSGINFNVVTSGAQITFSDSNASGAYTNTWYTYSASGPGYGTTTSSTVNISTSWVATYGTTLDSYSFQTYIHEIGHALGLGHGGHYNSSATYGVDNHYLNDSWQASVMSYFSQYENTNVNASYAYVVTPMIADIIAIQNMYGTATNLRTGNTVYGEHSTAGGYYDQISSASPVTFTILDNGGVDTIDFGSQTANQVINLNAETISSVMGLTGNMIIARGTVIENAVSGSGNDTILGNSAGNTIYGGGGADQITGNGGNDNIFGGNGTDTANFNVNLAAATIYYFGSTHDVVLRNGTDGSDQLHSVESLHFLDQTVSVSSLADHGSILEYGASYADLRVTYGTNQSALMAHLQNQGIAEGRSISFDARFYLGSYADLRNAFGTDRAAAATHFIKHGAAEGRTDAAFDDLEYVASYSDLINAFGTNAAAGHRHFLNHGFAEGRGDNFDGRLYIGAYADLRAAFGADRDAGTRHFIKRGASEGRTDAAFDDLEYVASYSDLINAFGTNAAAGHRHFLKHGFSEGRGDNFDGLKYTASYGDLIQVFGTNHDASTMHYIRHGHDEGRTTTFDPSAYLAAAGNSDLVAAFGSNLTAATMHYIEHGYAEGRHTA</sequence>
<reference evidence="16" key="1">
    <citation type="submission" date="2017-09" db="EMBL/GenBank/DDBJ databases">
        <title>Genome sequence of Nannocystis excedens DSM 71.</title>
        <authorList>
            <person name="Blom J."/>
        </authorList>
    </citation>
    <scope>NUCLEOTIDE SEQUENCE [LARGE SCALE GENOMIC DNA]</scope>
    <source>
        <strain evidence="16">type strain: E19</strain>
    </source>
</reference>
<keyword evidence="11" id="KW-0862">Zinc</keyword>
<evidence type="ECO:0000256" key="6">
    <source>
        <dbReference type="ARBA" id="ARBA00022656"/>
    </source>
</evidence>
<evidence type="ECO:0000256" key="2">
    <source>
        <dbReference type="ARBA" id="ARBA00004370"/>
    </source>
</evidence>
<dbReference type="Gene3D" id="3.40.390.10">
    <property type="entry name" value="Collagenase (Catalytic Domain)"/>
    <property type="match status" value="1"/>
</dbReference>
<dbReference type="RefSeq" id="WP_099558569.1">
    <property type="nucleotide sequence ID" value="NZ_LT960614.1"/>
</dbReference>
<evidence type="ECO:0000256" key="10">
    <source>
        <dbReference type="ARBA" id="ARBA00022801"/>
    </source>
</evidence>
<dbReference type="Pfam" id="PF00413">
    <property type="entry name" value="Peptidase_M10"/>
    <property type="match status" value="1"/>
</dbReference>
<comment type="subcellular location">
    <subcellularLocation>
        <location evidence="2">Membrane</location>
    </subcellularLocation>
    <subcellularLocation>
        <location evidence="3">Secreted</location>
    </subcellularLocation>
</comment>
<dbReference type="EMBL" id="LT960614">
    <property type="protein sequence ID" value="SON58359.1"/>
    <property type="molecule type" value="Genomic_DNA"/>
</dbReference>
<dbReference type="GO" id="GO:0090729">
    <property type="term" value="F:toxin activity"/>
    <property type="evidence" value="ECO:0007669"/>
    <property type="project" value="UniProtKB-KW"/>
</dbReference>
<evidence type="ECO:0000256" key="12">
    <source>
        <dbReference type="ARBA" id="ARBA00023026"/>
    </source>
</evidence>
<dbReference type="InterPro" id="IPR006026">
    <property type="entry name" value="Peptidase_Metallo"/>
</dbReference>
<keyword evidence="8" id="KW-0479">Metal-binding</keyword>
<name>A0A2C9DDW7_9HYPH</name>
<dbReference type="GO" id="GO:0016020">
    <property type="term" value="C:membrane"/>
    <property type="evidence" value="ECO:0007669"/>
    <property type="project" value="UniProtKB-SubCell"/>
</dbReference>
<evidence type="ECO:0000259" key="14">
    <source>
        <dbReference type="SMART" id="SM00235"/>
    </source>
</evidence>
<dbReference type="SUPFAM" id="SSF51120">
    <property type="entry name" value="beta-Roll"/>
    <property type="match status" value="1"/>
</dbReference>
<dbReference type="SUPFAM" id="SSF55486">
    <property type="entry name" value="Metalloproteases ('zincins'), catalytic domain"/>
    <property type="match status" value="1"/>
</dbReference>
<dbReference type="GO" id="GO:0006508">
    <property type="term" value="P:proteolysis"/>
    <property type="evidence" value="ECO:0007669"/>
    <property type="project" value="UniProtKB-KW"/>
</dbReference>
<dbReference type="GO" id="GO:0005615">
    <property type="term" value="C:extracellular space"/>
    <property type="evidence" value="ECO:0007669"/>
    <property type="project" value="InterPro"/>
</dbReference>